<evidence type="ECO:0008006" key="3">
    <source>
        <dbReference type="Google" id="ProtNLM"/>
    </source>
</evidence>
<dbReference type="InterPro" id="IPR013078">
    <property type="entry name" value="His_Pase_superF_clade-1"/>
</dbReference>
<dbReference type="OrthoDB" id="414418at2759"/>
<name>A0A2R6S5Y4_9APHY</name>
<dbReference type="SUPFAM" id="SSF53254">
    <property type="entry name" value="Phosphoglycerate mutase-like"/>
    <property type="match status" value="1"/>
</dbReference>
<keyword evidence="2" id="KW-1185">Reference proteome</keyword>
<dbReference type="InterPro" id="IPR029033">
    <property type="entry name" value="His_PPase_superfam"/>
</dbReference>
<sequence length="251" mass="27502">MTARYASLLIPQRAKATASTGSPPSDFQTGVACFERANFCGTRYVDILLNRNSCTRLHTALAGLSEWYSPVKAGTGLHPRPASASSLQAYIPEVDPSWSSIWYPSRKGEDVDGCHERTAGLLEALIPEIERRFPGKHRSILLVSHAASIIALNRSLLGQRNMPMRIGCCSLSEFKRKEGAKTIVGGWYAVKIGDGGHMKEGSTRDWGFEDIVIADGKVCYNFIYTTLPLPALRLGPFRSSKTLVSQAARKN</sequence>
<dbReference type="STRING" id="98765.A0A2R6S5Y4"/>
<organism evidence="1 2">
    <name type="scientific">Hermanssonia centrifuga</name>
    <dbReference type="NCBI Taxonomy" id="98765"/>
    <lineage>
        <taxon>Eukaryota</taxon>
        <taxon>Fungi</taxon>
        <taxon>Dikarya</taxon>
        <taxon>Basidiomycota</taxon>
        <taxon>Agaricomycotina</taxon>
        <taxon>Agaricomycetes</taxon>
        <taxon>Polyporales</taxon>
        <taxon>Meruliaceae</taxon>
        <taxon>Hermanssonia</taxon>
    </lineage>
</organism>
<comment type="caution">
    <text evidence="1">The sequence shown here is derived from an EMBL/GenBank/DDBJ whole genome shotgun (WGS) entry which is preliminary data.</text>
</comment>
<gene>
    <name evidence="1" type="ORF">PHLCEN_2v390</name>
</gene>
<evidence type="ECO:0000313" key="2">
    <source>
        <dbReference type="Proteomes" id="UP000186601"/>
    </source>
</evidence>
<dbReference type="InterPro" id="IPR051710">
    <property type="entry name" value="Phosphatase_SH3-domain"/>
</dbReference>
<dbReference type="Pfam" id="PF00300">
    <property type="entry name" value="His_Phos_1"/>
    <property type="match status" value="1"/>
</dbReference>
<dbReference type="PANTHER" id="PTHR16469:SF51">
    <property type="entry name" value="TRANSCRIPTION FACTOR TAU 55 KDA SUBUNIT"/>
    <property type="match status" value="1"/>
</dbReference>
<dbReference type="EMBL" id="MLYV02000032">
    <property type="protein sequence ID" value="PSS37697.1"/>
    <property type="molecule type" value="Genomic_DNA"/>
</dbReference>
<reference evidence="1 2" key="1">
    <citation type="submission" date="2018-02" db="EMBL/GenBank/DDBJ databases">
        <title>Genome sequence of the basidiomycete white-rot fungus Phlebia centrifuga.</title>
        <authorList>
            <person name="Granchi Z."/>
            <person name="Peng M."/>
            <person name="de Vries R.P."/>
            <person name="Hilden K."/>
            <person name="Makela M.R."/>
            <person name="Grigoriev I."/>
            <person name="Riley R."/>
        </authorList>
    </citation>
    <scope>NUCLEOTIDE SEQUENCE [LARGE SCALE GENOMIC DNA]</scope>
    <source>
        <strain evidence="1 2">FBCC195</strain>
    </source>
</reference>
<dbReference type="Gene3D" id="3.40.50.1240">
    <property type="entry name" value="Phosphoglycerate mutase-like"/>
    <property type="match status" value="1"/>
</dbReference>
<proteinExistence type="predicted"/>
<dbReference type="PANTHER" id="PTHR16469">
    <property type="entry name" value="UBIQUITIN-ASSOCIATED AND SH3 DOMAIN-CONTAINING BA-RELATED"/>
    <property type="match status" value="1"/>
</dbReference>
<dbReference type="Proteomes" id="UP000186601">
    <property type="component" value="Unassembled WGS sequence"/>
</dbReference>
<accession>A0A2R6S5Y4</accession>
<dbReference type="AlphaFoldDB" id="A0A2R6S5Y4"/>
<protein>
    <recommendedName>
        <fullName evidence="3">Phosphoglycerate mutase-like protein</fullName>
    </recommendedName>
</protein>
<evidence type="ECO:0000313" key="1">
    <source>
        <dbReference type="EMBL" id="PSS37697.1"/>
    </source>
</evidence>